<dbReference type="SUPFAM" id="SSF54495">
    <property type="entry name" value="UBC-like"/>
    <property type="match status" value="1"/>
</dbReference>
<reference evidence="5 6" key="1">
    <citation type="journal article" date="2024" name="Commun. Biol.">
        <title>Comparative genomic analysis of thermophilic fungi reveals convergent evolutionary adaptations and gene losses.</title>
        <authorList>
            <person name="Steindorff A.S."/>
            <person name="Aguilar-Pontes M.V."/>
            <person name="Robinson A.J."/>
            <person name="Andreopoulos B."/>
            <person name="LaButti K."/>
            <person name="Kuo A."/>
            <person name="Mondo S."/>
            <person name="Riley R."/>
            <person name="Otillar R."/>
            <person name="Haridas S."/>
            <person name="Lipzen A."/>
            <person name="Grimwood J."/>
            <person name="Schmutz J."/>
            <person name="Clum A."/>
            <person name="Reid I.D."/>
            <person name="Moisan M.C."/>
            <person name="Butler G."/>
            <person name="Nguyen T.T.M."/>
            <person name="Dewar K."/>
            <person name="Conant G."/>
            <person name="Drula E."/>
            <person name="Henrissat B."/>
            <person name="Hansel C."/>
            <person name="Singer S."/>
            <person name="Hutchinson M.I."/>
            <person name="de Vries R.P."/>
            <person name="Natvig D.O."/>
            <person name="Powell A.J."/>
            <person name="Tsang A."/>
            <person name="Grigoriev I.V."/>
        </authorList>
    </citation>
    <scope>NUCLEOTIDE SEQUENCE [LARGE SCALE GENOMIC DNA]</scope>
    <source>
        <strain evidence="5 6">CBS 494.80</strain>
    </source>
</reference>
<keyword evidence="2" id="KW-0833">Ubl conjugation pathway</keyword>
<protein>
    <recommendedName>
        <fullName evidence="4">UBC core domain-containing protein</fullName>
    </recommendedName>
</protein>
<name>A0ABR4CG46_9HELO</name>
<keyword evidence="6" id="KW-1185">Reference proteome</keyword>
<feature type="compositionally biased region" description="Polar residues" evidence="3">
    <location>
        <begin position="1"/>
        <end position="11"/>
    </location>
</feature>
<evidence type="ECO:0000259" key="4">
    <source>
        <dbReference type="PROSITE" id="PS50127"/>
    </source>
</evidence>
<feature type="region of interest" description="Disordered" evidence="3">
    <location>
        <begin position="705"/>
        <end position="728"/>
    </location>
</feature>
<evidence type="ECO:0000313" key="6">
    <source>
        <dbReference type="Proteomes" id="UP001595075"/>
    </source>
</evidence>
<organism evidence="5 6">
    <name type="scientific">Oculimacula yallundae</name>
    <dbReference type="NCBI Taxonomy" id="86028"/>
    <lineage>
        <taxon>Eukaryota</taxon>
        <taxon>Fungi</taxon>
        <taxon>Dikarya</taxon>
        <taxon>Ascomycota</taxon>
        <taxon>Pezizomycotina</taxon>
        <taxon>Leotiomycetes</taxon>
        <taxon>Helotiales</taxon>
        <taxon>Ploettnerulaceae</taxon>
        <taxon>Oculimacula</taxon>
    </lineage>
</organism>
<dbReference type="InterPro" id="IPR000608">
    <property type="entry name" value="UBC"/>
</dbReference>
<feature type="region of interest" description="Disordered" evidence="3">
    <location>
        <begin position="821"/>
        <end position="929"/>
    </location>
</feature>
<evidence type="ECO:0000256" key="1">
    <source>
        <dbReference type="ARBA" id="ARBA00022679"/>
    </source>
</evidence>
<feature type="compositionally biased region" description="Polar residues" evidence="3">
    <location>
        <begin position="884"/>
        <end position="904"/>
    </location>
</feature>
<dbReference type="PANTHER" id="PTHR46116:SF39">
    <property type="entry name" value="BACULOVIRAL IAP REPEAT-CONTAINING PROTEIN 6"/>
    <property type="match status" value="1"/>
</dbReference>
<evidence type="ECO:0000313" key="5">
    <source>
        <dbReference type="EMBL" id="KAL2068951.1"/>
    </source>
</evidence>
<dbReference type="SMART" id="SM00212">
    <property type="entry name" value="UBCc"/>
    <property type="match status" value="1"/>
</dbReference>
<feature type="region of interest" description="Disordered" evidence="3">
    <location>
        <begin position="1"/>
        <end position="30"/>
    </location>
</feature>
<dbReference type="Proteomes" id="UP001595075">
    <property type="component" value="Unassembled WGS sequence"/>
</dbReference>
<dbReference type="Gene3D" id="3.10.110.10">
    <property type="entry name" value="Ubiquitin Conjugating Enzyme"/>
    <property type="match status" value="1"/>
</dbReference>
<accession>A0ABR4CG46</accession>
<dbReference type="EMBL" id="JAZHXI010000008">
    <property type="protein sequence ID" value="KAL2068951.1"/>
    <property type="molecule type" value="Genomic_DNA"/>
</dbReference>
<dbReference type="InterPro" id="IPR016135">
    <property type="entry name" value="UBQ-conjugating_enzyme/RWD"/>
</dbReference>
<sequence length="929" mass="102093">MGTSSSKQVETSKGKGKSTDQSFSEVTEHRDRAIRSVQSLRAQFRCECSHPQCPEVSPPPDYDKIFYNWLAGSQTVPPTSQFSIWSCKEGHSTCVGCGAAPKFSSESIFTSLGVVNHCCDGARQFTIWFLLAQFDSLCLEAEATSENDSKAVTKAKAKAKSKAKPGVPGVGYGTDFGGMGGGWSDDEIFMTQHMMVATGHAASLSSAIEKNQDILEQNASQDDLLMDTVKILGACLPDTDSDTTIEMDLFRLSILFDKITQLIRNDSIVDITERLGVYQATAKFVTKIANHPGLVQLLFEERPNKTNTPGLGELSLPSYISSHTLDDASASKPLVACYGDTYLQVRTFLKMLRNPKTTIKIANTRRSKESDRLLQDLVRCFETLDAAVSKSTYPLTDAQPENAWLDFADDNKVTFTDDVLLHHRYTNNFKTIQTSNRGRLTTISKEIATLQTSLPYGIFLKVAESRSDVMKVLIIGPEGTPYAGGLFIFDMFLDERYPATPPKMTFTLHGNDEDGESFNPNLHLHSGTVCLSLLNTWPGEASQSWQPHKSTILSVLVSIQAMVLGAPMPWENEPGFEGSGATPRNLSHKARVESRTLRFAIIAWLENKFADPQSKEHIWKEISQKYYQHNSEKVLGYVREWVAENPGLLNFGPTDYWLVHVKGIRPKLPPGSSEQNLVERLSTLLGVAYDPAAFPTVEIRIKESRVKRKPSTTKNPPGSSKKHKASDSMPKWIYWRDKSQKMVKKACKDFGIGYNNTIKASIEKLEAHINALILAGEGDEDLMMEWGEWVVNPSDSDQELEDTVDAYYSHQLALAKQQVKEMTGSSHKMDQIGPMGPGHPSLFGPSKNSGSKAQTFPGPGYGAPSSHYGPMPSLSPSPYPVDGSSGSSENTIKLSGKQSHSGNGSPPPAPKSNGKGVTKAIQDSTTFDA</sequence>
<dbReference type="Pfam" id="PF00179">
    <property type="entry name" value="UQ_con"/>
    <property type="match status" value="1"/>
</dbReference>
<evidence type="ECO:0000256" key="2">
    <source>
        <dbReference type="ARBA" id="ARBA00022786"/>
    </source>
</evidence>
<feature type="domain" description="UBC core" evidence="4">
    <location>
        <begin position="438"/>
        <end position="601"/>
    </location>
</feature>
<evidence type="ECO:0000256" key="3">
    <source>
        <dbReference type="SAM" id="MobiDB-lite"/>
    </source>
</evidence>
<proteinExistence type="predicted"/>
<keyword evidence="1" id="KW-0808">Transferase</keyword>
<dbReference type="PANTHER" id="PTHR46116">
    <property type="entry name" value="(E3-INDEPENDENT) E2 UBIQUITIN-CONJUGATING ENZYME"/>
    <property type="match status" value="1"/>
</dbReference>
<gene>
    <name evidence="5" type="ORF">VTL71DRAFT_15289</name>
</gene>
<comment type="caution">
    <text evidence="5">The sequence shown here is derived from an EMBL/GenBank/DDBJ whole genome shotgun (WGS) entry which is preliminary data.</text>
</comment>
<dbReference type="PROSITE" id="PS50127">
    <property type="entry name" value="UBC_2"/>
    <property type="match status" value="1"/>
</dbReference>